<sequence>MDNVSGRPVFTCEQIDKELKQVVLLDRILAESGALTFNHLNDVVSKIDKGNNFKTLDDLVTFIEMRSNVFEVSFDLVKNRSQEFREMFGYLVNFLCDADQSKRNVKIVFQIIIRFNGIVIHEVGNTEEKIYHFLEKHRKFFILCRNDMVMLNPTCLEIPSAWERRALPTYKNAIRYDKSIVLDGIGKVVSAVSSTGYIKIEIIRGPWTTQTVFGLSKNVSNEVNLANKYPVGTLVKILAYRAYKAAHPWTARKVVLVDERDNIWCVGETGRMDKMLEKYQYVLKDRSLFSTDHTTAVIEVGHDNNIVTPEIANNKSFNSSPNRKCMTFWARGNSNPRFMMKSVNGEAEAGRSKRNSVDTKMEINSNYCKFYSDVIQDEIKKGREVDECLRNGPKTFRQIFDRLIEGDTFAYYSYMVDFIVVRSHLYEVLENRVWMRSCRFRTEMLKFLRYIDEKSKENITINTLRKLINANDGDFMQELLSYAENADTFLKFIEKHVSLIELAEALGEQFVFLRGTYISHCNIFIPKFHFPRSLSNY</sequence>
<dbReference type="Proteomes" id="UP000746747">
    <property type="component" value="Unassembled WGS sequence"/>
</dbReference>
<evidence type="ECO:0000313" key="1">
    <source>
        <dbReference type="EMBL" id="CAG9534792.1"/>
    </source>
</evidence>
<proteinExistence type="predicted"/>
<name>A0A8J2LWZ9_9BILA</name>
<dbReference type="OrthoDB" id="5827722at2759"/>
<reference evidence="1" key="1">
    <citation type="submission" date="2021-09" db="EMBL/GenBank/DDBJ databases">
        <authorList>
            <consortium name="Pathogen Informatics"/>
        </authorList>
    </citation>
    <scope>NUCLEOTIDE SEQUENCE</scope>
</reference>
<gene>
    <name evidence="1" type="ORF">CJOHNSTONI_LOCUS4896</name>
</gene>
<protein>
    <submittedName>
        <fullName evidence="1">Uncharacterized protein</fullName>
    </submittedName>
</protein>
<comment type="caution">
    <text evidence="1">The sequence shown here is derived from an EMBL/GenBank/DDBJ whole genome shotgun (WGS) entry which is preliminary data.</text>
</comment>
<dbReference type="EMBL" id="CAKAEH010001331">
    <property type="protein sequence ID" value="CAG9534792.1"/>
    <property type="molecule type" value="Genomic_DNA"/>
</dbReference>
<dbReference type="AlphaFoldDB" id="A0A8J2LWZ9"/>
<evidence type="ECO:0000313" key="2">
    <source>
        <dbReference type="Proteomes" id="UP000746747"/>
    </source>
</evidence>
<organism evidence="1 2">
    <name type="scientific">Cercopithifilaria johnstoni</name>
    <dbReference type="NCBI Taxonomy" id="2874296"/>
    <lineage>
        <taxon>Eukaryota</taxon>
        <taxon>Metazoa</taxon>
        <taxon>Ecdysozoa</taxon>
        <taxon>Nematoda</taxon>
        <taxon>Chromadorea</taxon>
        <taxon>Rhabditida</taxon>
        <taxon>Spirurina</taxon>
        <taxon>Spiruromorpha</taxon>
        <taxon>Filarioidea</taxon>
        <taxon>Onchocercidae</taxon>
        <taxon>Cercopithifilaria</taxon>
    </lineage>
</organism>
<accession>A0A8J2LWZ9</accession>
<keyword evidence="2" id="KW-1185">Reference proteome</keyword>